<dbReference type="Proteomes" id="UP000309389">
    <property type="component" value="Unassembled WGS sequence"/>
</dbReference>
<protein>
    <submittedName>
        <fullName evidence="3">Peptidase C39</fullName>
    </submittedName>
</protein>
<evidence type="ECO:0000313" key="3">
    <source>
        <dbReference type="EMBL" id="TIX51550.1"/>
    </source>
</evidence>
<feature type="region of interest" description="Disordered" evidence="1">
    <location>
        <begin position="1"/>
        <end position="42"/>
    </location>
</feature>
<dbReference type="Pfam" id="PF03412">
    <property type="entry name" value="Peptidase_C39"/>
    <property type="match status" value="1"/>
</dbReference>
<keyword evidence="4" id="KW-1185">Reference proteome</keyword>
<dbReference type="AlphaFoldDB" id="A0A4T3F949"/>
<dbReference type="InterPro" id="IPR005074">
    <property type="entry name" value="Peptidase_C39"/>
</dbReference>
<feature type="domain" description="Peptidase C39" evidence="2">
    <location>
        <begin position="108"/>
        <end position="238"/>
    </location>
</feature>
<organism evidence="3 4">
    <name type="scientific">Alteraurantiacibacter aquimixticola</name>
    <dbReference type="NCBI Taxonomy" id="2489173"/>
    <lineage>
        <taxon>Bacteria</taxon>
        <taxon>Pseudomonadati</taxon>
        <taxon>Pseudomonadota</taxon>
        <taxon>Alphaproteobacteria</taxon>
        <taxon>Sphingomonadales</taxon>
        <taxon>Erythrobacteraceae</taxon>
        <taxon>Alteraurantiacibacter</taxon>
    </lineage>
</organism>
<name>A0A4T3F949_9SPHN</name>
<reference evidence="3 4" key="1">
    <citation type="submission" date="2019-04" db="EMBL/GenBank/DDBJ databases">
        <title>Altererythrobacter aquimixticola sp. nov., isolated from sediment of junction between the ocean and a freshwater spring.</title>
        <authorList>
            <person name="Yoon J.-H."/>
        </authorList>
    </citation>
    <scope>NUCLEOTIDE SEQUENCE [LARGE SCALE GENOMIC DNA]</scope>
    <source>
        <strain evidence="3 4">SSKS-13</strain>
    </source>
</reference>
<sequence length="284" mass="31037">MPPTDTVRLPGGGGARPPLLRPERRDQSTHRRMKAKMGKQGITTDRVRRKIAAGLAAAGTAALLSACASAPGGQATPLWLGAVSSNAPVIPVSVTSWQDRKFDNLVRQRTDFSCGAAVMATIFNFAFGRETTEEQVLVNMLRIADPDIVRQKGFSLLDMKNYAQMVGYEAEGYRVDYATIQALEVPSIALLDIRGYKHFVVVRRAWDDRVAIGDPALGNRNMSRADFEEAWNDIVFVVAGEGYDPQTVLLQPPEPLSARRLMALHASIPGAEVAEFGFTRGFSF</sequence>
<dbReference type="Gene3D" id="3.90.70.10">
    <property type="entry name" value="Cysteine proteinases"/>
    <property type="match status" value="1"/>
</dbReference>
<dbReference type="EMBL" id="SSHH01000001">
    <property type="protein sequence ID" value="TIX51550.1"/>
    <property type="molecule type" value="Genomic_DNA"/>
</dbReference>
<dbReference type="GO" id="GO:0006508">
    <property type="term" value="P:proteolysis"/>
    <property type="evidence" value="ECO:0007669"/>
    <property type="project" value="InterPro"/>
</dbReference>
<proteinExistence type="predicted"/>
<dbReference type="GO" id="GO:0005524">
    <property type="term" value="F:ATP binding"/>
    <property type="evidence" value="ECO:0007669"/>
    <property type="project" value="InterPro"/>
</dbReference>
<evidence type="ECO:0000259" key="2">
    <source>
        <dbReference type="PROSITE" id="PS50990"/>
    </source>
</evidence>
<dbReference type="GO" id="GO:0016020">
    <property type="term" value="C:membrane"/>
    <property type="evidence" value="ECO:0007669"/>
    <property type="project" value="InterPro"/>
</dbReference>
<evidence type="ECO:0000256" key="1">
    <source>
        <dbReference type="SAM" id="MobiDB-lite"/>
    </source>
</evidence>
<dbReference type="CDD" id="cd02423">
    <property type="entry name" value="Peptidase_C39G"/>
    <property type="match status" value="1"/>
</dbReference>
<dbReference type="OrthoDB" id="13401at2"/>
<comment type="caution">
    <text evidence="3">The sequence shown here is derived from an EMBL/GenBank/DDBJ whole genome shotgun (WGS) entry which is preliminary data.</text>
</comment>
<dbReference type="PROSITE" id="PS50990">
    <property type="entry name" value="PEPTIDASE_C39"/>
    <property type="match status" value="1"/>
</dbReference>
<gene>
    <name evidence="3" type="ORF">E5222_03600</name>
</gene>
<accession>A0A4T3F949</accession>
<dbReference type="GO" id="GO:0008233">
    <property type="term" value="F:peptidase activity"/>
    <property type="evidence" value="ECO:0007669"/>
    <property type="project" value="InterPro"/>
</dbReference>
<evidence type="ECO:0000313" key="4">
    <source>
        <dbReference type="Proteomes" id="UP000309389"/>
    </source>
</evidence>